<organism evidence="1 2">
    <name type="scientific">Listeria grayi FSL F6-1183</name>
    <dbReference type="NCBI Taxonomy" id="1265827"/>
    <lineage>
        <taxon>Bacteria</taxon>
        <taxon>Bacillati</taxon>
        <taxon>Bacillota</taxon>
        <taxon>Bacilli</taxon>
        <taxon>Bacillales</taxon>
        <taxon>Listeriaceae</taxon>
        <taxon>Listeria</taxon>
    </lineage>
</organism>
<proteinExistence type="predicted"/>
<comment type="caution">
    <text evidence="1">The sequence shown here is derived from an EMBL/GenBank/DDBJ whole genome shotgun (WGS) entry which is preliminary data.</text>
</comment>
<protein>
    <submittedName>
        <fullName evidence="1">Uncharacterized protein</fullName>
    </submittedName>
</protein>
<evidence type="ECO:0000313" key="1">
    <source>
        <dbReference type="EMBL" id="EUJ29784.1"/>
    </source>
</evidence>
<gene>
    <name evidence="1" type="ORF">LMUR_01717</name>
</gene>
<sequence length="663" mass="75863">MKRKWRVTGIFIIVWSILFLITTTNVYAKSTQSKVKSSAKVAHVSYRIKAKNNYDVYAYPRELKAKSKRLHAKTASKNTTFFADKKIITTKKHTYFRLVKGNGQVYGYIDARGIAKYATTYRSKNLPKKLYHFSNDTKDVWNYPAGTAYKAKVVYRSKKYWTTSFYVTKETTRKSDNTKYYYLKQTNGKNFGWIYYKAMKVGKYQAPAKPAAPPVSPALQPQIFAQDLSVPIGGSWRAEGKAFSPYDGIAALLSEKGDFHTQVEPEKATILSNNVNLSKVGSYVITYQYKTKYGTATARSNIHVISGSDTQALEQFKSSYITPLENNENNPFPHKAATNMDELLKPTYQYNNQFPTSATKLQTYKNLENKPTGQTYASTLILPTSLKDNLTLYNPQSIVKEGKYMYVIYDEDTYYGRLVRYDLSFPLKNIGDYRLLSKKASLTDPYLIRLRDSIKISPKFPTGHGQTLSESGGTLYMLSDTTTSTGAQYNTVIQKLDKNTLLPVREWSFKLSNRFSTSTSYYYVNNFTWAGNNEFYFALKRKARSDARFTGYQFYRGTITGNSVKVNLIKQNLTQYIGYYMQNISYNPLNDRLYIVSDSIYASFPREKLKEGTLEGKDIVYTRLLKDLGANVIETQDITFEGTNAYILNVRYPEILQANNITD</sequence>
<dbReference type="EMBL" id="AODG01000004">
    <property type="protein sequence ID" value="EUJ29784.1"/>
    <property type="molecule type" value="Genomic_DNA"/>
</dbReference>
<reference evidence="1 2" key="1">
    <citation type="submission" date="2012-12" db="EMBL/GenBank/DDBJ databases">
        <title>Novel taxa of Listeriaceae from agricultural environments in the United States.</title>
        <authorList>
            <person name="den Bakker H.C."/>
            <person name="Allred A."/>
            <person name="Warchocki S."/>
            <person name="Wright E.M."/>
            <person name="Burrell A."/>
            <person name="Nightingale K.K."/>
            <person name="Kephart D."/>
            <person name="Wiedmann M."/>
        </authorList>
    </citation>
    <scope>NUCLEOTIDE SEQUENCE [LARGE SCALE GENOMIC DNA]</scope>
    <source>
        <strain evidence="1 2">FSL F6-1183</strain>
    </source>
</reference>
<dbReference type="Gene3D" id="2.60.40.10">
    <property type="entry name" value="Immunoglobulins"/>
    <property type="match status" value="1"/>
</dbReference>
<name>A0A829R888_LISGR</name>
<dbReference type="InterPro" id="IPR013783">
    <property type="entry name" value="Ig-like_fold"/>
</dbReference>
<accession>A0A829R888</accession>
<dbReference type="RefSeq" id="WP_077912698.1">
    <property type="nucleotide sequence ID" value="NZ_AODG01000004.1"/>
</dbReference>
<dbReference type="Proteomes" id="UP000019251">
    <property type="component" value="Unassembled WGS sequence"/>
</dbReference>
<evidence type="ECO:0000313" key="2">
    <source>
        <dbReference type="Proteomes" id="UP000019251"/>
    </source>
</evidence>
<dbReference type="AlphaFoldDB" id="A0A829R888"/>